<dbReference type="STRING" id="1291743.LOSG293_420010"/>
<evidence type="ECO:0000313" key="4">
    <source>
        <dbReference type="Proteomes" id="UP000028700"/>
    </source>
</evidence>
<dbReference type="AlphaFoldDB" id="A0A081BKP7"/>
<dbReference type="EMBL" id="BBJM01000042">
    <property type="protein sequence ID" value="GAK48615.1"/>
    <property type="molecule type" value="Genomic_DNA"/>
</dbReference>
<proteinExistence type="predicted"/>
<dbReference type="CDD" id="cd07067">
    <property type="entry name" value="HP_PGM_like"/>
    <property type="match status" value="1"/>
</dbReference>
<accession>A0A081BKP7</accession>
<reference evidence="3" key="1">
    <citation type="journal article" date="2014" name="Genome Announc.">
        <title>Draft Genome Sequence of Lactobacillus oryzae Strain SG293T.</title>
        <authorList>
            <person name="Tanizawa Y."/>
            <person name="Fujisawa T."/>
            <person name="Mochizuki T."/>
            <person name="Kaminuma E."/>
            <person name="Nakamura Y."/>
            <person name="Tohno M."/>
        </authorList>
    </citation>
    <scope>NUCLEOTIDE SEQUENCE [LARGE SCALE GENOMIC DNA]</scope>
    <source>
        <strain evidence="3">SG293</strain>
    </source>
</reference>
<protein>
    <submittedName>
        <fullName evidence="3">Fructose-2,6-bisphosphatase</fullName>
    </submittedName>
</protein>
<dbReference type="PANTHER" id="PTHR48100:SF1">
    <property type="entry name" value="HISTIDINE PHOSPHATASE FAMILY PROTEIN-RELATED"/>
    <property type="match status" value="1"/>
</dbReference>
<gene>
    <name evidence="3" type="ORF">LOSG293_420010</name>
</gene>
<keyword evidence="2" id="KW-0413">Isomerase</keyword>
<keyword evidence="4" id="KW-1185">Reference proteome</keyword>
<dbReference type="InterPro" id="IPR001345">
    <property type="entry name" value="PG/BPGM_mutase_AS"/>
</dbReference>
<dbReference type="SMART" id="SM00855">
    <property type="entry name" value="PGAM"/>
    <property type="match status" value="1"/>
</dbReference>
<dbReference type="PANTHER" id="PTHR48100">
    <property type="entry name" value="BROAD-SPECIFICITY PHOSPHATASE YOR283W-RELATED"/>
    <property type="match status" value="1"/>
</dbReference>
<dbReference type="InterPro" id="IPR050275">
    <property type="entry name" value="PGM_Phosphatase"/>
</dbReference>
<dbReference type="Pfam" id="PF00300">
    <property type="entry name" value="His_Phos_1"/>
    <property type="match status" value="1"/>
</dbReference>
<keyword evidence="1" id="KW-0324">Glycolysis</keyword>
<dbReference type="InterPro" id="IPR013078">
    <property type="entry name" value="His_Pase_superF_clade-1"/>
</dbReference>
<dbReference type="Gene3D" id="3.40.50.1240">
    <property type="entry name" value="Phosphoglycerate mutase-like"/>
    <property type="match status" value="1"/>
</dbReference>
<evidence type="ECO:0000256" key="1">
    <source>
        <dbReference type="ARBA" id="ARBA00023152"/>
    </source>
</evidence>
<evidence type="ECO:0000313" key="3">
    <source>
        <dbReference type="EMBL" id="GAK48615.1"/>
    </source>
</evidence>
<name>A0A081BKP7_9LACO</name>
<dbReference type="eggNOG" id="COG0406">
    <property type="taxonomic scope" value="Bacteria"/>
</dbReference>
<comment type="caution">
    <text evidence="3">The sequence shown here is derived from an EMBL/GenBank/DDBJ whole genome shotgun (WGS) entry which is preliminary data.</text>
</comment>
<dbReference type="RefSeq" id="WP_034529450.1">
    <property type="nucleotide sequence ID" value="NZ_BBJM01000042.1"/>
</dbReference>
<evidence type="ECO:0000256" key="2">
    <source>
        <dbReference type="ARBA" id="ARBA00023235"/>
    </source>
</evidence>
<dbReference type="Proteomes" id="UP000028700">
    <property type="component" value="Unassembled WGS sequence"/>
</dbReference>
<dbReference type="OrthoDB" id="9782128at2"/>
<dbReference type="GO" id="GO:0005737">
    <property type="term" value="C:cytoplasm"/>
    <property type="evidence" value="ECO:0007669"/>
    <property type="project" value="TreeGrafter"/>
</dbReference>
<dbReference type="SUPFAM" id="SSF53254">
    <property type="entry name" value="Phosphoglycerate mutase-like"/>
    <property type="match status" value="1"/>
</dbReference>
<sequence length="203" mass="23249">MTEFYLVRHGQTSANVAGVKQGTINDKFTYLNDFGKDQARDLQKKFNIKFADRLIVSPLHRTIETAAILNQTAKLPVSYDDRLLEISYGMWDGQKNADLERRYPEVFDHKLHDVLPSYAPLAMGETFEKVQERVGAFTKSMVKRYPGEQLVIVTHGFTIKAFALNVLQPADPMSLPEPENTSVTKITVDVETDKMYLDYYNRH</sequence>
<organism evidence="3 4">
    <name type="scientific">Secundilactobacillus oryzae JCM 18671</name>
    <dbReference type="NCBI Taxonomy" id="1291743"/>
    <lineage>
        <taxon>Bacteria</taxon>
        <taxon>Bacillati</taxon>
        <taxon>Bacillota</taxon>
        <taxon>Bacilli</taxon>
        <taxon>Lactobacillales</taxon>
        <taxon>Lactobacillaceae</taxon>
        <taxon>Secundilactobacillus</taxon>
    </lineage>
</organism>
<dbReference type="GO" id="GO:0016791">
    <property type="term" value="F:phosphatase activity"/>
    <property type="evidence" value="ECO:0007669"/>
    <property type="project" value="TreeGrafter"/>
</dbReference>
<dbReference type="InterPro" id="IPR029033">
    <property type="entry name" value="His_PPase_superfam"/>
</dbReference>
<dbReference type="PROSITE" id="PS00175">
    <property type="entry name" value="PG_MUTASE"/>
    <property type="match status" value="1"/>
</dbReference>